<dbReference type="STRING" id="40215.BVL33_00705"/>
<protein>
    <submittedName>
        <fullName evidence="1">Uncharacterized protein</fullName>
    </submittedName>
</protein>
<dbReference type="RefSeq" id="WP_112986762.1">
    <property type="nucleotide sequence ID" value="NZ_CP131470.1"/>
</dbReference>
<sequence>MEIKQLQQVEVMTDVVCDVCNQSTKLEFATLSAHWGHGSTHDGERYELQLYEKCFFYALATLKKERRDAFMFNENFDPASLDEFGLK</sequence>
<evidence type="ECO:0000313" key="2">
    <source>
        <dbReference type="Proteomes" id="UP000253688"/>
    </source>
</evidence>
<comment type="caution">
    <text evidence="1">The sequence shown here is derived from an EMBL/GenBank/DDBJ whole genome shotgun (WGS) entry which is preliminary data.</text>
</comment>
<dbReference type="AlphaFoldDB" id="A0A365PI14"/>
<name>A0A365PI14_ACIJU</name>
<reference evidence="1 2" key="1">
    <citation type="submission" date="2018-04" db="EMBL/GenBank/DDBJ databases">
        <title>Acinetobacter junii Genome sequencing and assembly.</title>
        <authorList>
            <person name="Su J."/>
            <person name="Rensing C."/>
            <person name="Mazhar H.S."/>
        </authorList>
    </citation>
    <scope>NUCLEOTIDE SEQUENCE [LARGE SCALE GENOMIC DNA]</scope>
    <source>
        <strain evidence="1 2">SC22</strain>
    </source>
</reference>
<proteinExistence type="predicted"/>
<accession>A0A365PI14</accession>
<dbReference type="Proteomes" id="UP000253688">
    <property type="component" value="Unassembled WGS sequence"/>
</dbReference>
<evidence type="ECO:0000313" key="1">
    <source>
        <dbReference type="EMBL" id="RBA46557.1"/>
    </source>
</evidence>
<organism evidence="1 2">
    <name type="scientific">Acinetobacter junii</name>
    <dbReference type="NCBI Taxonomy" id="40215"/>
    <lineage>
        <taxon>Bacteria</taxon>
        <taxon>Pseudomonadati</taxon>
        <taxon>Pseudomonadota</taxon>
        <taxon>Gammaproteobacteria</taxon>
        <taxon>Moraxellales</taxon>
        <taxon>Moraxellaceae</taxon>
        <taxon>Acinetobacter</taxon>
    </lineage>
</organism>
<gene>
    <name evidence="1" type="ORF">DC346_10090</name>
</gene>
<dbReference type="EMBL" id="QEWH01000055">
    <property type="protein sequence ID" value="RBA46557.1"/>
    <property type="molecule type" value="Genomic_DNA"/>
</dbReference>